<evidence type="ECO:0000313" key="2">
    <source>
        <dbReference type="Proteomes" id="UP000790377"/>
    </source>
</evidence>
<dbReference type="Proteomes" id="UP000790377">
    <property type="component" value="Unassembled WGS sequence"/>
</dbReference>
<name>A0ACB8ACR3_9AGAM</name>
<gene>
    <name evidence="1" type="ORF">BJ138DRAFT_1186543</name>
</gene>
<sequence>MSHPDDGLPTVNTSDLKRRIALLEAKNEKLKAKNKTPLISLTDRVEDLIAEHDRRVTLDEDDIKEHSEEENRTYRCFQELLRWIPSVRKLVNTQTDVNELSVAYKKLTTGADGARGDDASQLKKTIPLWLPTEAGRPRIKPRDKTGRGFYHNVTGQLLCPVDYNWDDLETKAHIRNYHPDFLVTASSWPTFLYEKNRYNPENPSDGLFKGTLLVKAFKYIFTSPSSTSESVTLSDDEEPPRKTQKVSRECRTRSNIAALLRMNSVQPRAIAYIAVQVRFALSSCGSWRIIDEDFNYATFYNHIVDYFELPPTPEAKADIDNLLLWWNQNVFGRTNAATYRPQVVDNLSVARSFSQRGRVAVKPPL</sequence>
<keyword evidence="2" id="KW-1185">Reference proteome</keyword>
<reference evidence="1" key="1">
    <citation type="journal article" date="2021" name="New Phytol.">
        <title>Evolutionary innovations through gain and loss of genes in the ectomycorrhizal Boletales.</title>
        <authorList>
            <person name="Wu G."/>
            <person name="Miyauchi S."/>
            <person name="Morin E."/>
            <person name="Kuo A."/>
            <person name="Drula E."/>
            <person name="Varga T."/>
            <person name="Kohler A."/>
            <person name="Feng B."/>
            <person name="Cao Y."/>
            <person name="Lipzen A."/>
            <person name="Daum C."/>
            <person name="Hundley H."/>
            <person name="Pangilinan J."/>
            <person name="Johnson J."/>
            <person name="Barry K."/>
            <person name="LaButti K."/>
            <person name="Ng V."/>
            <person name="Ahrendt S."/>
            <person name="Min B."/>
            <person name="Choi I.G."/>
            <person name="Park H."/>
            <person name="Plett J.M."/>
            <person name="Magnuson J."/>
            <person name="Spatafora J.W."/>
            <person name="Nagy L.G."/>
            <person name="Henrissat B."/>
            <person name="Grigoriev I.V."/>
            <person name="Yang Z.L."/>
            <person name="Xu J."/>
            <person name="Martin F.M."/>
        </authorList>
    </citation>
    <scope>NUCLEOTIDE SEQUENCE</scope>
    <source>
        <strain evidence="1">ATCC 28755</strain>
    </source>
</reference>
<comment type="caution">
    <text evidence="1">The sequence shown here is derived from an EMBL/GenBank/DDBJ whole genome shotgun (WGS) entry which is preliminary data.</text>
</comment>
<protein>
    <submittedName>
        <fullName evidence="1">Uncharacterized protein</fullName>
    </submittedName>
</protein>
<accession>A0ACB8ACR3</accession>
<evidence type="ECO:0000313" key="1">
    <source>
        <dbReference type="EMBL" id="KAH7911082.1"/>
    </source>
</evidence>
<dbReference type="EMBL" id="MU267690">
    <property type="protein sequence ID" value="KAH7911082.1"/>
    <property type="molecule type" value="Genomic_DNA"/>
</dbReference>
<organism evidence="1 2">
    <name type="scientific">Hygrophoropsis aurantiaca</name>
    <dbReference type="NCBI Taxonomy" id="72124"/>
    <lineage>
        <taxon>Eukaryota</taxon>
        <taxon>Fungi</taxon>
        <taxon>Dikarya</taxon>
        <taxon>Basidiomycota</taxon>
        <taxon>Agaricomycotina</taxon>
        <taxon>Agaricomycetes</taxon>
        <taxon>Agaricomycetidae</taxon>
        <taxon>Boletales</taxon>
        <taxon>Coniophorineae</taxon>
        <taxon>Hygrophoropsidaceae</taxon>
        <taxon>Hygrophoropsis</taxon>
    </lineage>
</organism>
<proteinExistence type="predicted"/>